<reference evidence="1 2" key="1">
    <citation type="submission" date="2013-04" db="EMBL/GenBank/DDBJ databases">
        <authorList>
            <person name="Kuznetsov B."/>
            <person name="Ivanovsky R."/>
        </authorList>
    </citation>
    <scope>NUCLEOTIDE SEQUENCE [LARGE SCALE GENOMIC DNA]</scope>
    <source>
        <strain evidence="1 2">MGU-K5</strain>
    </source>
</reference>
<proteinExistence type="predicted"/>
<dbReference type="STRING" id="1316936.K678_00260"/>
<sequence>MPLKAHRIGITNQRKGRVLSFAPPLLPHLGQIDSHPTAAPSMAVSAFCPPVSVSLNTLAACAPV</sequence>
<organism evidence="1 2">
    <name type="scientific">Magnetospirillum fulvum MGU-K5</name>
    <dbReference type="NCBI Taxonomy" id="1316936"/>
    <lineage>
        <taxon>Bacteria</taxon>
        <taxon>Pseudomonadati</taxon>
        <taxon>Pseudomonadota</taxon>
        <taxon>Alphaproteobacteria</taxon>
        <taxon>Rhodospirillales</taxon>
        <taxon>Rhodospirillaceae</taxon>
        <taxon>Magnetospirillum</taxon>
    </lineage>
</organism>
<gene>
    <name evidence="1" type="ORF">K678_00260</name>
</gene>
<protein>
    <submittedName>
        <fullName evidence="1">Uncharacterized protein</fullName>
    </submittedName>
</protein>
<comment type="caution">
    <text evidence="1">The sequence shown here is derived from an EMBL/GenBank/DDBJ whole genome shotgun (WGS) entry which is preliminary data.</text>
</comment>
<accession>S9SC74</accession>
<dbReference type="Proteomes" id="UP000015350">
    <property type="component" value="Unassembled WGS sequence"/>
</dbReference>
<evidence type="ECO:0000313" key="1">
    <source>
        <dbReference type="EMBL" id="EPY03497.1"/>
    </source>
</evidence>
<evidence type="ECO:0000313" key="2">
    <source>
        <dbReference type="Proteomes" id="UP000015350"/>
    </source>
</evidence>
<dbReference type="AlphaFoldDB" id="S9SC74"/>
<name>S9SC74_MAGFU</name>
<dbReference type="EMBL" id="AQPH01000001">
    <property type="protein sequence ID" value="EPY03497.1"/>
    <property type="molecule type" value="Genomic_DNA"/>
</dbReference>